<dbReference type="EMBL" id="JAGGKP010000006">
    <property type="protein sequence ID" value="MBP1937579.1"/>
    <property type="molecule type" value="Genomic_DNA"/>
</dbReference>
<dbReference type="Pfam" id="PF00440">
    <property type="entry name" value="TetR_N"/>
    <property type="match status" value="1"/>
</dbReference>
<dbReference type="SUPFAM" id="SSF46689">
    <property type="entry name" value="Homeodomain-like"/>
    <property type="match status" value="1"/>
</dbReference>
<dbReference type="InterPro" id="IPR009057">
    <property type="entry name" value="Homeodomain-like_sf"/>
</dbReference>
<evidence type="ECO:0000313" key="7">
    <source>
        <dbReference type="EMBL" id="MBP1937579.1"/>
    </source>
</evidence>
<dbReference type="Gene3D" id="1.10.357.10">
    <property type="entry name" value="Tetracycline Repressor, domain 2"/>
    <property type="match status" value="1"/>
</dbReference>
<dbReference type="RefSeq" id="WP_342454308.1">
    <property type="nucleotide sequence ID" value="NZ_CBCRVE010000007.1"/>
</dbReference>
<keyword evidence="1" id="KW-0805">Transcription regulation</keyword>
<keyword evidence="8" id="KW-1185">Reference proteome</keyword>
<dbReference type="InterPro" id="IPR050109">
    <property type="entry name" value="HTH-type_TetR-like_transc_reg"/>
</dbReference>
<dbReference type="PANTHER" id="PTHR30055:SF238">
    <property type="entry name" value="MYCOFACTOCIN BIOSYNTHESIS TRANSCRIPTIONAL REGULATOR MFTR-RELATED"/>
    <property type="match status" value="1"/>
</dbReference>
<gene>
    <name evidence="7" type="ORF">J2Z20_002492</name>
</gene>
<keyword evidence="2 4" id="KW-0238">DNA-binding</keyword>
<keyword evidence="5" id="KW-0472">Membrane</keyword>
<dbReference type="PRINTS" id="PR00455">
    <property type="entry name" value="HTHTETR"/>
</dbReference>
<dbReference type="Gene3D" id="1.10.10.60">
    <property type="entry name" value="Homeodomain-like"/>
    <property type="match status" value="1"/>
</dbReference>
<proteinExistence type="predicted"/>
<protein>
    <submittedName>
        <fullName evidence="7">AcrR family transcriptional regulator</fullName>
    </submittedName>
</protein>
<evidence type="ECO:0000256" key="1">
    <source>
        <dbReference type="ARBA" id="ARBA00023015"/>
    </source>
</evidence>
<sequence>MNTDDQSKIGLRERKKIKTRASIQKHALRLFREQGYHETTIEQIAEAAEISPSTFFRYFPTKEALVLEDDYDPILIQMFQEQPPELTPIQALRRAMNQGLAMIPEQEKEALRERMELTFSVPELRAASLNQLTDTLRMIAKLLAVRVGRESDDFYVMSFAGAVIGVIMSILVYSADKPDADYPSLIDEALAHLEAGFPLLPD</sequence>
<evidence type="ECO:0000256" key="4">
    <source>
        <dbReference type="PROSITE-ProRule" id="PRU00335"/>
    </source>
</evidence>
<dbReference type="Proteomes" id="UP001519273">
    <property type="component" value="Unassembled WGS sequence"/>
</dbReference>
<keyword evidence="5" id="KW-0812">Transmembrane</keyword>
<feature type="transmembrane region" description="Helical" evidence="5">
    <location>
        <begin position="154"/>
        <end position="175"/>
    </location>
</feature>
<feature type="domain" description="HTH tetR-type" evidence="6">
    <location>
        <begin position="17"/>
        <end position="77"/>
    </location>
</feature>
<dbReference type="InterPro" id="IPR001647">
    <property type="entry name" value="HTH_TetR"/>
</dbReference>
<name>A0ABS4H4W0_9BACL</name>
<comment type="caution">
    <text evidence="7">The sequence shown here is derived from an EMBL/GenBank/DDBJ whole genome shotgun (WGS) entry which is preliminary data.</text>
</comment>
<organism evidence="7 8">
    <name type="scientific">Paenibacillus sediminis</name>
    <dbReference type="NCBI Taxonomy" id="664909"/>
    <lineage>
        <taxon>Bacteria</taxon>
        <taxon>Bacillati</taxon>
        <taxon>Bacillota</taxon>
        <taxon>Bacilli</taxon>
        <taxon>Bacillales</taxon>
        <taxon>Paenibacillaceae</taxon>
        <taxon>Paenibacillus</taxon>
    </lineage>
</organism>
<accession>A0ABS4H4W0</accession>
<keyword evidence="5" id="KW-1133">Transmembrane helix</keyword>
<feature type="DNA-binding region" description="H-T-H motif" evidence="4">
    <location>
        <begin position="40"/>
        <end position="59"/>
    </location>
</feature>
<evidence type="ECO:0000256" key="2">
    <source>
        <dbReference type="ARBA" id="ARBA00023125"/>
    </source>
</evidence>
<dbReference type="PROSITE" id="PS50977">
    <property type="entry name" value="HTH_TETR_2"/>
    <property type="match status" value="1"/>
</dbReference>
<dbReference type="Pfam" id="PF17754">
    <property type="entry name" value="TetR_C_14"/>
    <property type="match status" value="1"/>
</dbReference>
<dbReference type="InterPro" id="IPR041347">
    <property type="entry name" value="MftR_C"/>
</dbReference>
<evidence type="ECO:0000259" key="6">
    <source>
        <dbReference type="PROSITE" id="PS50977"/>
    </source>
</evidence>
<keyword evidence="3" id="KW-0804">Transcription</keyword>
<evidence type="ECO:0000256" key="3">
    <source>
        <dbReference type="ARBA" id="ARBA00023163"/>
    </source>
</evidence>
<dbReference type="PANTHER" id="PTHR30055">
    <property type="entry name" value="HTH-TYPE TRANSCRIPTIONAL REGULATOR RUTR"/>
    <property type="match status" value="1"/>
</dbReference>
<reference evidence="7 8" key="1">
    <citation type="submission" date="2021-03" db="EMBL/GenBank/DDBJ databases">
        <title>Genomic Encyclopedia of Type Strains, Phase IV (KMG-IV): sequencing the most valuable type-strain genomes for metagenomic binning, comparative biology and taxonomic classification.</title>
        <authorList>
            <person name="Goeker M."/>
        </authorList>
    </citation>
    <scope>NUCLEOTIDE SEQUENCE [LARGE SCALE GENOMIC DNA]</scope>
    <source>
        <strain evidence="7 8">DSM 23491</strain>
    </source>
</reference>
<evidence type="ECO:0000256" key="5">
    <source>
        <dbReference type="SAM" id="Phobius"/>
    </source>
</evidence>
<evidence type="ECO:0000313" key="8">
    <source>
        <dbReference type="Proteomes" id="UP001519273"/>
    </source>
</evidence>